<comment type="caution">
    <text evidence="2">The sequence shown here is derived from an EMBL/GenBank/DDBJ whole genome shotgun (WGS) entry which is preliminary data.</text>
</comment>
<reference evidence="2 3" key="1">
    <citation type="submission" date="2018-08" db="EMBL/GenBank/DDBJ databases">
        <title>The draft genome squence of Brumimicrobium sp. N62.</title>
        <authorList>
            <person name="Du Z.-J."/>
            <person name="Luo H.-R."/>
        </authorList>
    </citation>
    <scope>NUCLEOTIDE SEQUENCE [LARGE SCALE GENOMIC DNA]</scope>
    <source>
        <strain evidence="2 3">N62</strain>
    </source>
</reference>
<dbReference type="AlphaFoldDB" id="A0A3E1EUU5"/>
<feature type="chain" id="PRO_5017684273" evidence="1">
    <location>
        <begin position="18"/>
        <end position="551"/>
    </location>
</feature>
<dbReference type="Proteomes" id="UP000257127">
    <property type="component" value="Unassembled WGS sequence"/>
</dbReference>
<keyword evidence="1" id="KW-0732">Signal</keyword>
<proteinExistence type="predicted"/>
<dbReference type="EMBL" id="QURB01000010">
    <property type="protein sequence ID" value="RFC53310.1"/>
    <property type="molecule type" value="Genomic_DNA"/>
</dbReference>
<evidence type="ECO:0000313" key="3">
    <source>
        <dbReference type="Proteomes" id="UP000257127"/>
    </source>
</evidence>
<gene>
    <name evidence="2" type="ORF">DXU93_13995</name>
</gene>
<feature type="signal peptide" evidence="1">
    <location>
        <begin position="1"/>
        <end position="17"/>
    </location>
</feature>
<organism evidence="2 3">
    <name type="scientific">Brumimicrobium aurantiacum</name>
    <dbReference type="NCBI Taxonomy" id="1737063"/>
    <lineage>
        <taxon>Bacteria</taxon>
        <taxon>Pseudomonadati</taxon>
        <taxon>Bacteroidota</taxon>
        <taxon>Flavobacteriia</taxon>
        <taxon>Flavobacteriales</taxon>
        <taxon>Crocinitomicaceae</taxon>
        <taxon>Brumimicrobium</taxon>
    </lineage>
</organism>
<protein>
    <submittedName>
        <fullName evidence="2">Uncharacterized protein</fullName>
    </submittedName>
</protein>
<evidence type="ECO:0000313" key="2">
    <source>
        <dbReference type="EMBL" id="RFC53310.1"/>
    </source>
</evidence>
<keyword evidence="3" id="KW-1185">Reference proteome</keyword>
<accession>A0A3E1EUU5</accession>
<sequence length="551" mass="63620">MKYLLLFSLLFSTLLFAQDYEAHKYENNTFKIIHIEDDDIYRVGLTNGGKDFFYKSSQGEDLAKVQLTEGSTKCRGFYYRDGFFYSVNVENEVTQINIILKKINKNLEIIEERTIFSKPPSSIKHSGKTYFDYNENGFVLAHDYTSRIKVRFEVFTYDFNTDKLTYNDTTFLSRRNLKVMDFEISDQLNSAFIFDADEPIGTLKLKTLKDLETYLVYNQKEGALSVLKLTEDENYFERSFNAAFNGEELLMANLNFNNPSNILDGYTIKKYASHNESSLNMLQASFFPLEDFANREEWGPASKDAQKNYKKDKDNKNTDFEAFAAMEISDLIIENEEAIIIVREVFDMVNTQANSGTSVHGSPINGAHRTQQSALATQNYTTKRFKEFQITKVDLDTEKVLWWNRLYNMPYTNGAYNAEKVSQGDYFWTNQNVSRASKVYYSYQKGNDLVLLYPTYSALYNKNGYLESDIVNQRPFVPLKFLTYSFIGKTEINLSNGEVENSLHISDYDGLGKMISATIINLDAFYSDNEVLVTPIEHLLKKISVLKIVDK</sequence>
<dbReference type="RefSeq" id="WP_116881931.1">
    <property type="nucleotide sequence ID" value="NZ_QURB01000010.1"/>
</dbReference>
<name>A0A3E1EUU5_9FLAO</name>
<evidence type="ECO:0000256" key="1">
    <source>
        <dbReference type="SAM" id="SignalP"/>
    </source>
</evidence>